<gene>
    <name evidence="1" type="ORF">GLAREA_01533</name>
</gene>
<dbReference type="eggNOG" id="ENOG502SDIM">
    <property type="taxonomic scope" value="Eukaryota"/>
</dbReference>
<dbReference type="Proteomes" id="UP000016922">
    <property type="component" value="Unassembled WGS sequence"/>
</dbReference>
<dbReference type="OrthoDB" id="185373at2759"/>
<dbReference type="OMA" id="HRCGCRA"/>
<dbReference type="AlphaFoldDB" id="S3D0Q9"/>
<sequence length="734" mass="82841">MQVIWSRAAQAKSSCQCSSCIHSVVALTRRSTTAAVKRRKLTVGELFTACYSSILASAAIADARAKDNRIKDWDRAIEDVKSGKPIAELKVPGTAHKRRAVEHGSGEIHETDKESHVDEPWDHTRTKVWDRRWSSTSATQYTKLDASLKRLNTRLRNDHTPSQAILDPPTTREFIDEDVIIRQDREFEHREPRTQAHLERREEMIRNLVDQMLLGTSLFSLPNNEIMRVSGDIELQRVQMAERISKLRDGFLQYPNYRWRDDKEINKERAALHSSLVTLSAKASPTQADIDVLVAKICHNLLVSTAPPSIVTYNILISEFTRLRQHHLAQVVVDSFHNDSKFAPNERTTKLILDHYIAKKDPAGFRDTTQRMRGMRNENEISGQDADMRVKRRLVYQLASEPEVVTWAMTSKVIRRGGFLIEKVKRTPAIFESLSRGNLAAHGPATAIRIVQAAIREGQTVLSGTITRIVEHCVAKQDYKAAIKLLDAILLGWDSDSVPTAITYTPDVRYALYRLLALCGVDSTNTDRGHTLHPRLNGVALQNLLRHVQLESLSNSITYAADQLHKASVALVGPNIAKNSVPCKTPPRDNYRAFSLAGVPTAVHILEGLSQTQKRQDRSIGKRVSDCRQIRLYGIEARLAVQALWVENASEHYELNIALYDKLSERSKREYIALCMVNSKTPSSTFSKLSTLSRLEAQDQAAKTRLQPRWHSVNGLQARTKEEVAFQKLMLKTA</sequence>
<dbReference type="EMBL" id="KE145371">
    <property type="protein sequence ID" value="EPE25621.1"/>
    <property type="molecule type" value="Genomic_DNA"/>
</dbReference>
<proteinExistence type="predicted"/>
<name>S3D0Q9_GLAL2</name>
<dbReference type="HOGENOM" id="CLU_377682_0_0_1"/>
<accession>S3D0Q9</accession>
<dbReference type="RefSeq" id="XP_008086940.1">
    <property type="nucleotide sequence ID" value="XM_008088749.1"/>
</dbReference>
<protein>
    <submittedName>
        <fullName evidence="1">Uncharacterized protein</fullName>
    </submittedName>
</protein>
<evidence type="ECO:0000313" key="2">
    <source>
        <dbReference type="Proteomes" id="UP000016922"/>
    </source>
</evidence>
<organism evidence="1 2">
    <name type="scientific">Glarea lozoyensis (strain ATCC 20868 / MF5171)</name>
    <dbReference type="NCBI Taxonomy" id="1116229"/>
    <lineage>
        <taxon>Eukaryota</taxon>
        <taxon>Fungi</taxon>
        <taxon>Dikarya</taxon>
        <taxon>Ascomycota</taxon>
        <taxon>Pezizomycotina</taxon>
        <taxon>Leotiomycetes</taxon>
        <taxon>Helotiales</taxon>
        <taxon>Helotiaceae</taxon>
        <taxon>Glarea</taxon>
    </lineage>
</organism>
<evidence type="ECO:0000313" key="1">
    <source>
        <dbReference type="EMBL" id="EPE25621.1"/>
    </source>
</evidence>
<dbReference type="KEGG" id="glz:GLAREA_01533"/>
<keyword evidence="2" id="KW-1185">Reference proteome</keyword>
<dbReference type="GeneID" id="19460591"/>
<reference evidence="1 2" key="1">
    <citation type="journal article" date="2013" name="BMC Genomics">
        <title>Genomics-driven discovery of the pneumocandin biosynthetic gene cluster in the fungus Glarea lozoyensis.</title>
        <authorList>
            <person name="Chen L."/>
            <person name="Yue Q."/>
            <person name="Zhang X."/>
            <person name="Xiang M."/>
            <person name="Wang C."/>
            <person name="Li S."/>
            <person name="Che Y."/>
            <person name="Ortiz-Lopez F.J."/>
            <person name="Bills G.F."/>
            <person name="Liu X."/>
            <person name="An Z."/>
        </authorList>
    </citation>
    <scope>NUCLEOTIDE SEQUENCE [LARGE SCALE GENOMIC DNA]</scope>
    <source>
        <strain evidence="2">ATCC 20868 / MF5171</strain>
    </source>
</reference>